<name>A0ABT6C5I4_9MICO</name>
<dbReference type="EMBL" id="JAROAV010000024">
    <property type="protein sequence ID" value="MDF8264040.1"/>
    <property type="molecule type" value="Genomic_DNA"/>
</dbReference>
<organism evidence="8 9">
    <name type="scientific">Luteipulveratus flavus</name>
    <dbReference type="NCBI Taxonomy" id="3031728"/>
    <lineage>
        <taxon>Bacteria</taxon>
        <taxon>Bacillati</taxon>
        <taxon>Actinomycetota</taxon>
        <taxon>Actinomycetes</taxon>
        <taxon>Micrococcales</taxon>
        <taxon>Dermacoccaceae</taxon>
        <taxon>Luteipulveratus</taxon>
    </lineage>
</organism>
<dbReference type="RefSeq" id="WP_277191646.1">
    <property type="nucleotide sequence ID" value="NZ_JAROAV010000024.1"/>
</dbReference>
<feature type="transmembrane region" description="Helical" evidence="6">
    <location>
        <begin position="137"/>
        <end position="161"/>
    </location>
</feature>
<evidence type="ECO:0000256" key="4">
    <source>
        <dbReference type="ARBA" id="ARBA00023136"/>
    </source>
</evidence>
<feature type="domain" description="ABC-2 type transporter transmembrane" evidence="7">
    <location>
        <begin position="64"/>
        <end position="238"/>
    </location>
</feature>
<feature type="transmembrane region" description="Helical" evidence="6">
    <location>
        <begin position="104"/>
        <end position="131"/>
    </location>
</feature>
<gene>
    <name evidence="8" type="ORF">P4R38_07300</name>
</gene>
<dbReference type="Pfam" id="PF12698">
    <property type="entry name" value="ABC2_membrane_3"/>
    <property type="match status" value="1"/>
</dbReference>
<dbReference type="PANTHER" id="PTHR43229">
    <property type="entry name" value="NODULATION PROTEIN J"/>
    <property type="match status" value="1"/>
</dbReference>
<evidence type="ECO:0000256" key="1">
    <source>
        <dbReference type="ARBA" id="ARBA00004141"/>
    </source>
</evidence>
<evidence type="ECO:0000259" key="7">
    <source>
        <dbReference type="Pfam" id="PF12698"/>
    </source>
</evidence>
<comment type="caution">
    <text evidence="8">The sequence shown here is derived from an EMBL/GenBank/DDBJ whole genome shotgun (WGS) entry which is preliminary data.</text>
</comment>
<keyword evidence="2 6" id="KW-0812">Transmembrane</keyword>
<feature type="transmembrane region" description="Helical" evidence="6">
    <location>
        <begin position="168"/>
        <end position="187"/>
    </location>
</feature>
<proteinExistence type="predicted"/>
<evidence type="ECO:0000256" key="2">
    <source>
        <dbReference type="ARBA" id="ARBA00022692"/>
    </source>
</evidence>
<accession>A0ABT6C5I4</accession>
<evidence type="ECO:0000256" key="6">
    <source>
        <dbReference type="SAM" id="Phobius"/>
    </source>
</evidence>
<dbReference type="PANTHER" id="PTHR43229:SF2">
    <property type="entry name" value="NODULATION PROTEIN J"/>
    <property type="match status" value="1"/>
</dbReference>
<keyword evidence="5" id="KW-0046">Antibiotic resistance</keyword>
<dbReference type="InterPro" id="IPR000412">
    <property type="entry name" value="ABC_2_transport"/>
</dbReference>
<evidence type="ECO:0000256" key="3">
    <source>
        <dbReference type="ARBA" id="ARBA00022989"/>
    </source>
</evidence>
<comment type="subcellular location">
    <subcellularLocation>
        <location evidence="1">Membrane</location>
        <topology evidence="1">Multi-pass membrane protein</topology>
    </subcellularLocation>
</comment>
<evidence type="ECO:0000313" key="8">
    <source>
        <dbReference type="EMBL" id="MDF8264040.1"/>
    </source>
</evidence>
<dbReference type="InterPro" id="IPR013525">
    <property type="entry name" value="ABC2_TM"/>
</dbReference>
<evidence type="ECO:0000256" key="5">
    <source>
        <dbReference type="ARBA" id="ARBA00023251"/>
    </source>
</evidence>
<reference evidence="8 9" key="1">
    <citation type="submission" date="2023-03" db="EMBL/GenBank/DDBJ databases">
        <title>YIM 133296 draft genome.</title>
        <authorList>
            <person name="Xiong L."/>
        </authorList>
    </citation>
    <scope>NUCLEOTIDE SEQUENCE [LARGE SCALE GENOMIC DNA]</scope>
    <source>
        <strain evidence="8 9">YIM 133296</strain>
    </source>
</reference>
<sequence>MSAAAPPATRVRAQAAFETRTLLTNGEQLLVSVLLPALALVGLATASVPDLGSGRRIDLAVPGVLALAVVSTAFTGQAIATGFDRRYGLLRLLGVTPLGPRGLLAGKAVAVLSVIAVQTVLLGGLGLALGWRPHWSGLPAALLLMVLGAWAFVGIALLLAARLRSEGVLALANLIWVLLLLGGGLILPTDRLPAAVRGVVRLLPSGALGDGLRAALAGSGSVWLPLLVLLVWSLACSVVLSHVFRWTD</sequence>
<evidence type="ECO:0000313" key="9">
    <source>
        <dbReference type="Proteomes" id="UP001528912"/>
    </source>
</evidence>
<keyword evidence="3 6" id="KW-1133">Transmembrane helix</keyword>
<dbReference type="PIRSF" id="PIRSF006648">
    <property type="entry name" value="DrrB"/>
    <property type="match status" value="1"/>
</dbReference>
<dbReference type="InterPro" id="IPR051784">
    <property type="entry name" value="Nod_factor_ABC_transporter"/>
</dbReference>
<feature type="transmembrane region" description="Helical" evidence="6">
    <location>
        <begin position="60"/>
        <end position="83"/>
    </location>
</feature>
<protein>
    <submittedName>
        <fullName evidence="8">ABC transporter permease</fullName>
    </submittedName>
</protein>
<feature type="transmembrane region" description="Helical" evidence="6">
    <location>
        <begin position="29"/>
        <end position="48"/>
    </location>
</feature>
<keyword evidence="9" id="KW-1185">Reference proteome</keyword>
<feature type="transmembrane region" description="Helical" evidence="6">
    <location>
        <begin position="222"/>
        <end position="244"/>
    </location>
</feature>
<dbReference type="Proteomes" id="UP001528912">
    <property type="component" value="Unassembled WGS sequence"/>
</dbReference>
<keyword evidence="4 6" id="KW-0472">Membrane</keyword>